<dbReference type="SUPFAM" id="SSF54171">
    <property type="entry name" value="DNA-binding domain"/>
    <property type="match status" value="1"/>
</dbReference>
<dbReference type="InterPro" id="IPR001471">
    <property type="entry name" value="AP2/ERF_dom"/>
</dbReference>
<feature type="compositionally biased region" description="Basic and acidic residues" evidence="9">
    <location>
        <begin position="1"/>
        <end position="17"/>
    </location>
</feature>
<dbReference type="PRINTS" id="PR00367">
    <property type="entry name" value="ETHRSPELEMNT"/>
</dbReference>
<keyword evidence="4" id="KW-0238">DNA-binding</keyword>
<dbReference type="Pfam" id="PF00847">
    <property type="entry name" value="AP2"/>
    <property type="match status" value="1"/>
</dbReference>
<keyword evidence="3" id="KW-0805">Transcription regulation</keyword>
<dbReference type="InterPro" id="IPR036955">
    <property type="entry name" value="AP2/ERF_dom_sf"/>
</dbReference>
<evidence type="ECO:0000256" key="5">
    <source>
        <dbReference type="ARBA" id="ARBA00023159"/>
    </source>
</evidence>
<feature type="region of interest" description="Disordered" evidence="9">
    <location>
        <begin position="326"/>
        <end position="353"/>
    </location>
</feature>
<name>A0AAP0FVD4_9ASPA</name>
<dbReference type="Gene3D" id="3.30.730.10">
    <property type="entry name" value="AP2/ERF domain"/>
    <property type="match status" value="1"/>
</dbReference>
<evidence type="ECO:0000256" key="1">
    <source>
        <dbReference type="ARBA" id="ARBA00004123"/>
    </source>
</evidence>
<dbReference type="GO" id="GO:0003700">
    <property type="term" value="F:DNA-binding transcription factor activity"/>
    <property type="evidence" value="ECO:0007669"/>
    <property type="project" value="InterPro"/>
</dbReference>
<dbReference type="GO" id="GO:0005634">
    <property type="term" value="C:nucleus"/>
    <property type="evidence" value="ECO:0007669"/>
    <property type="project" value="UniProtKB-SubCell"/>
</dbReference>
<gene>
    <name evidence="11" type="primary">ERF053</name>
    <name evidence="11" type="ORF">KSP39_PZI022883</name>
</gene>
<dbReference type="InterPro" id="IPR051758">
    <property type="entry name" value="ERF/AP2-like"/>
</dbReference>
<organism evidence="11 12">
    <name type="scientific">Platanthera zijinensis</name>
    <dbReference type="NCBI Taxonomy" id="2320716"/>
    <lineage>
        <taxon>Eukaryota</taxon>
        <taxon>Viridiplantae</taxon>
        <taxon>Streptophyta</taxon>
        <taxon>Embryophyta</taxon>
        <taxon>Tracheophyta</taxon>
        <taxon>Spermatophyta</taxon>
        <taxon>Magnoliopsida</taxon>
        <taxon>Liliopsida</taxon>
        <taxon>Asparagales</taxon>
        <taxon>Orchidaceae</taxon>
        <taxon>Orchidoideae</taxon>
        <taxon>Orchideae</taxon>
        <taxon>Orchidinae</taxon>
        <taxon>Platanthera</taxon>
    </lineage>
</organism>
<dbReference type="EMBL" id="JBBWWQ010000020">
    <property type="protein sequence ID" value="KAK8916651.1"/>
    <property type="molecule type" value="Genomic_DNA"/>
</dbReference>
<dbReference type="FunFam" id="3.30.730.10:FF:000001">
    <property type="entry name" value="Ethylene-responsive transcription factor 2"/>
    <property type="match status" value="1"/>
</dbReference>
<comment type="caution">
    <text evidence="11">The sequence shown here is derived from an EMBL/GenBank/DDBJ whole genome shotgun (WGS) entry which is preliminary data.</text>
</comment>
<evidence type="ECO:0000256" key="4">
    <source>
        <dbReference type="ARBA" id="ARBA00023125"/>
    </source>
</evidence>
<evidence type="ECO:0000256" key="8">
    <source>
        <dbReference type="ARBA" id="ARBA00024343"/>
    </source>
</evidence>
<evidence type="ECO:0000256" key="6">
    <source>
        <dbReference type="ARBA" id="ARBA00023163"/>
    </source>
</evidence>
<keyword evidence="12" id="KW-1185">Reference proteome</keyword>
<sequence length="362" mass="39768">MEGRGMRRGNGGDEIWRLKGKGPQFGAEADVESQKESRTAPVFEEAKASAFRPLKKIRSPAECFSASNPFSPAIVAPFPYDAAQNMISFEQNQSISNSRSTLFSRRGLLQQQMYTEQLLFKQWTEALNLSPRGHTMTTRRLEGRDDYPALLFRPPLFSFAAAAAAPPAKLYRGVRQRHWGKWVAEIRLPKNRLRLWLGTFDTAEDAALAYDREAFRLRGENARLNFPNLFIGKSNKEGLSCSSSSSSSTTGGIPPPPETQKEVLTDRESSRAEDVAAERAVGTELVWSDEDEAWFSTWGPGSSVWDDVDGAAGSLLFQSPVSSVSEEAQTGLSAAAPPPAASGLRVETTSSLSPSIFVWKDP</sequence>
<keyword evidence="7" id="KW-0539">Nucleus</keyword>
<dbReference type="AlphaFoldDB" id="A0AAP0FVD4"/>
<protein>
    <submittedName>
        <fullName evidence="11">Ethylene-responsive transcription factor ERF053</fullName>
    </submittedName>
</protein>
<feature type="domain" description="AP2/ERF" evidence="10">
    <location>
        <begin position="170"/>
        <end position="227"/>
    </location>
</feature>
<feature type="compositionally biased region" description="Basic and acidic residues" evidence="9">
    <location>
        <begin position="259"/>
        <end position="275"/>
    </location>
</feature>
<proteinExistence type="inferred from homology"/>
<evidence type="ECO:0000313" key="12">
    <source>
        <dbReference type="Proteomes" id="UP001418222"/>
    </source>
</evidence>
<evidence type="ECO:0000256" key="3">
    <source>
        <dbReference type="ARBA" id="ARBA00023015"/>
    </source>
</evidence>
<evidence type="ECO:0000313" key="11">
    <source>
        <dbReference type="EMBL" id="KAK8916651.1"/>
    </source>
</evidence>
<dbReference type="PANTHER" id="PTHR31657:SF87">
    <property type="entry name" value="ETHYLENE-RESPONSIVE TRANSCRIPTION FACTOR RAP2-13"/>
    <property type="match status" value="1"/>
</dbReference>
<keyword evidence="2" id="KW-0936">Ethylene signaling pathway</keyword>
<keyword evidence="6" id="KW-0804">Transcription</keyword>
<dbReference type="SMART" id="SM00380">
    <property type="entry name" value="AP2"/>
    <property type="match status" value="1"/>
</dbReference>
<comment type="subcellular location">
    <subcellularLocation>
        <location evidence="1">Nucleus</location>
    </subcellularLocation>
</comment>
<dbReference type="GO" id="GO:0000976">
    <property type="term" value="F:transcription cis-regulatory region binding"/>
    <property type="evidence" value="ECO:0007669"/>
    <property type="project" value="UniProtKB-ARBA"/>
</dbReference>
<comment type="similarity">
    <text evidence="8">Belongs to the AP2/ERF transcription factor family. ERF subfamily.</text>
</comment>
<evidence type="ECO:0000256" key="9">
    <source>
        <dbReference type="SAM" id="MobiDB-lite"/>
    </source>
</evidence>
<feature type="region of interest" description="Disordered" evidence="9">
    <location>
        <begin position="241"/>
        <end position="275"/>
    </location>
</feature>
<reference evidence="11 12" key="1">
    <citation type="journal article" date="2022" name="Nat. Plants">
        <title>Genomes of leafy and leafless Platanthera orchids illuminate the evolution of mycoheterotrophy.</title>
        <authorList>
            <person name="Li M.H."/>
            <person name="Liu K.W."/>
            <person name="Li Z."/>
            <person name="Lu H.C."/>
            <person name="Ye Q.L."/>
            <person name="Zhang D."/>
            <person name="Wang J.Y."/>
            <person name="Li Y.F."/>
            <person name="Zhong Z.M."/>
            <person name="Liu X."/>
            <person name="Yu X."/>
            <person name="Liu D.K."/>
            <person name="Tu X.D."/>
            <person name="Liu B."/>
            <person name="Hao Y."/>
            <person name="Liao X.Y."/>
            <person name="Jiang Y.T."/>
            <person name="Sun W.H."/>
            <person name="Chen J."/>
            <person name="Chen Y.Q."/>
            <person name="Ai Y."/>
            <person name="Zhai J.W."/>
            <person name="Wu S.S."/>
            <person name="Zhou Z."/>
            <person name="Hsiao Y.Y."/>
            <person name="Wu W.L."/>
            <person name="Chen Y.Y."/>
            <person name="Lin Y.F."/>
            <person name="Hsu J.L."/>
            <person name="Li C.Y."/>
            <person name="Wang Z.W."/>
            <person name="Zhao X."/>
            <person name="Zhong W.Y."/>
            <person name="Ma X.K."/>
            <person name="Ma L."/>
            <person name="Huang J."/>
            <person name="Chen G.Z."/>
            <person name="Huang M.Z."/>
            <person name="Huang L."/>
            <person name="Peng D.H."/>
            <person name="Luo Y.B."/>
            <person name="Zou S.Q."/>
            <person name="Chen S.P."/>
            <person name="Lan S."/>
            <person name="Tsai W.C."/>
            <person name="Van de Peer Y."/>
            <person name="Liu Z.J."/>
        </authorList>
    </citation>
    <scope>NUCLEOTIDE SEQUENCE [LARGE SCALE GENOMIC DNA]</scope>
    <source>
        <strain evidence="11">Lor287</strain>
    </source>
</reference>
<dbReference type="GO" id="GO:0009873">
    <property type="term" value="P:ethylene-activated signaling pathway"/>
    <property type="evidence" value="ECO:0007669"/>
    <property type="project" value="UniProtKB-KW"/>
</dbReference>
<dbReference type="Proteomes" id="UP001418222">
    <property type="component" value="Unassembled WGS sequence"/>
</dbReference>
<keyword evidence="5" id="KW-0010">Activator</keyword>
<dbReference type="CDD" id="cd00018">
    <property type="entry name" value="AP2"/>
    <property type="match status" value="1"/>
</dbReference>
<evidence type="ECO:0000256" key="7">
    <source>
        <dbReference type="ARBA" id="ARBA00023242"/>
    </source>
</evidence>
<dbReference type="PANTHER" id="PTHR31657">
    <property type="entry name" value="ETHYLENE-RESPONSIVE TRANSCRIPTION FACTOR ERF061"/>
    <property type="match status" value="1"/>
</dbReference>
<evidence type="ECO:0000256" key="2">
    <source>
        <dbReference type="ARBA" id="ARBA00022745"/>
    </source>
</evidence>
<dbReference type="PROSITE" id="PS51032">
    <property type="entry name" value="AP2_ERF"/>
    <property type="match status" value="1"/>
</dbReference>
<accession>A0AAP0FVD4</accession>
<feature type="region of interest" description="Disordered" evidence="9">
    <location>
        <begin position="1"/>
        <end position="41"/>
    </location>
</feature>
<dbReference type="InterPro" id="IPR016177">
    <property type="entry name" value="DNA-bd_dom_sf"/>
</dbReference>
<evidence type="ECO:0000259" key="10">
    <source>
        <dbReference type="PROSITE" id="PS51032"/>
    </source>
</evidence>